<dbReference type="GO" id="GO:0005737">
    <property type="term" value="C:cytoplasm"/>
    <property type="evidence" value="ECO:0007669"/>
    <property type="project" value="UniProtKB-SubCell"/>
</dbReference>
<dbReference type="Pfam" id="PF00719">
    <property type="entry name" value="Pyrophosphatase"/>
    <property type="match status" value="1"/>
</dbReference>
<gene>
    <name evidence="13" type="ORF">TT172_LOCUS9476</name>
</gene>
<comment type="catalytic activity">
    <reaction evidence="11">
        <text>diphosphate + H2O = 2 phosphate + H(+)</text>
        <dbReference type="Rhea" id="RHEA:24576"/>
        <dbReference type="ChEBI" id="CHEBI:15377"/>
        <dbReference type="ChEBI" id="CHEBI:15378"/>
        <dbReference type="ChEBI" id="CHEBI:33019"/>
        <dbReference type="ChEBI" id="CHEBI:43474"/>
        <dbReference type="EC" id="3.6.1.1"/>
    </reaction>
</comment>
<dbReference type="SUPFAM" id="SSF50324">
    <property type="entry name" value="Inorganic pyrophosphatase"/>
    <property type="match status" value="1"/>
</dbReference>
<accession>A0A3S4CC73</accession>
<dbReference type="GO" id="GO:0000287">
    <property type="term" value="F:magnesium ion binding"/>
    <property type="evidence" value="ECO:0007669"/>
    <property type="project" value="InterPro"/>
</dbReference>
<comment type="cofactor">
    <cofactor evidence="1">
        <name>Mg(2+)</name>
        <dbReference type="ChEBI" id="CHEBI:18420"/>
    </cofactor>
</comment>
<dbReference type="CDD" id="cd00412">
    <property type="entry name" value="pyrophosphatase"/>
    <property type="match status" value="1"/>
</dbReference>
<keyword evidence="8" id="KW-0460">Magnesium</keyword>
<evidence type="ECO:0000256" key="7">
    <source>
        <dbReference type="ARBA" id="ARBA00022801"/>
    </source>
</evidence>
<evidence type="ECO:0000256" key="8">
    <source>
        <dbReference type="ARBA" id="ARBA00022842"/>
    </source>
</evidence>
<evidence type="ECO:0000313" key="14">
    <source>
        <dbReference type="Proteomes" id="UP000289323"/>
    </source>
</evidence>
<protein>
    <recommendedName>
        <fullName evidence="10">Inorganic pyrophosphatase</fullName>
        <ecNumber evidence="4">3.6.1.1</ecNumber>
    </recommendedName>
    <alternativeName>
        <fullName evidence="9">Pyrophosphate phospho-hydrolase</fullName>
    </alternativeName>
</protein>
<dbReference type="GO" id="GO:0006796">
    <property type="term" value="P:phosphate-containing compound metabolic process"/>
    <property type="evidence" value="ECO:0007669"/>
    <property type="project" value="InterPro"/>
</dbReference>
<evidence type="ECO:0000256" key="1">
    <source>
        <dbReference type="ARBA" id="ARBA00001946"/>
    </source>
</evidence>
<keyword evidence="6" id="KW-0479">Metal-binding</keyword>
<dbReference type="EC" id="3.6.1.1" evidence="4"/>
<feature type="region of interest" description="Disordered" evidence="12">
    <location>
        <begin position="259"/>
        <end position="284"/>
    </location>
</feature>
<evidence type="ECO:0000256" key="12">
    <source>
        <dbReference type="SAM" id="MobiDB-lite"/>
    </source>
</evidence>
<dbReference type="FunFam" id="3.90.80.10:FF:000004">
    <property type="entry name" value="Inorganic pyrophosphatase"/>
    <property type="match status" value="1"/>
</dbReference>
<evidence type="ECO:0000256" key="5">
    <source>
        <dbReference type="ARBA" id="ARBA00022490"/>
    </source>
</evidence>
<evidence type="ECO:0000256" key="11">
    <source>
        <dbReference type="ARBA" id="ARBA00047820"/>
    </source>
</evidence>
<dbReference type="Proteomes" id="UP000289323">
    <property type="component" value="Unassembled WGS sequence"/>
</dbReference>
<comment type="subcellular location">
    <subcellularLocation>
        <location evidence="2">Cytoplasm</location>
    </subcellularLocation>
</comment>
<keyword evidence="5" id="KW-0963">Cytoplasm</keyword>
<feature type="compositionally biased region" description="Basic and acidic residues" evidence="12">
    <location>
        <begin position="272"/>
        <end position="283"/>
    </location>
</feature>
<organism evidence="13 14">
    <name type="scientific">Thermothielavioides terrestris</name>
    <dbReference type="NCBI Taxonomy" id="2587410"/>
    <lineage>
        <taxon>Eukaryota</taxon>
        <taxon>Fungi</taxon>
        <taxon>Dikarya</taxon>
        <taxon>Ascomycota</taxon>
        <taxon>Pezizomycotina</taxon>
        <taxon>Sordariomycetes</taxon>
        <taxon>Sordariomycetidae</taxon>
        <taxon>Sordariales</taxon>
        <taxon>Chaetomiaceae</taxon>
        <taxon>Thermothielavioides</taxon>
    </lineage>
</organism>
<evidence type="ECO:0000256" key="10">
    <source>
        <dbReference type="ARBA" id="ARBA00040300"/>
    </source>
</evidence>
<dbReference type="EMBL" id="OUUZ01000019">
    <property type="protein sequence ID" value="SPQ27057.1"/>
    <property type="molecule type" value="Genomic_DNA"/>
</dbReference>
<evidence type="ECO:0000256" key="2">
    <source>
        <dbReference type="ARBA" id="ARBA00004496"/>
    </source>
</evidence>
<evidence type="ECO:0000256" key="4">
    <source>
        <dbReference type="ARBA" id="ARBA00012146"/>
    </source>
</evidence>
<dbReference type="InterPro" id="IPR036649">
    <property type="entry name" value="Pyrophosphatase_sf"/>
</dbReference>
<reference evidence="13 14" key="1">
    <citation type="submission" date="2018-04" db="EMBL/GenBank/DDBJ databases">
        <authorList>
            <person name="Huttner S."/>
            <person name="Dainat J."/>
        </authorList>
    </citation>
    <scope>NUCLEOTIDE SEQUENCE [LARGE SCALE GENOMIC DNA]</scope>
</reference>
<evidence type="ECO:0000313" key="13">
    <source>
        <dbReference type="EMBL" id="SPQ27057.1"/>
    </source>
</evidence>
<keyword evidence="7" id="KW-0378">Hydrolase</keyword>
<dbReference type="GO" id="GO:0004427">
    <property type="term" value="F:inorganic diphosphate phosphatase activity"/>
    <property type="evidence" value="ECO:0007669"/>
    <property type="project" value="UniProtKB-EC"/>
</dbReference>
<dbReference type="InterPro" id="IPR008162">
    <property type="entry name" value="Pyrophosphatase"/>
</dbReference>
<dbReference type="AlphaFoldDB" id="A0A3S4CC73"/>
<proteinExistence type="inferred from homology"/>
<evidence type="ECO:0000256" key="3">
    <source>
        <dbReference type="ARBA" id="ARBA00006220"/>
    </source>
</evidence>
<dbReference type="Gene3D" id="3.90.80.10">
    <property type="entry name" value="Inorganic pyrophosphatase"/>
    <property type="match status" value="1"/>
</dbReference>
<sequence length="326" mass="36540">MSAEQESRKAEYTVRKSGRPYTTDYRIHFVRAKDKVPVSPFHDIPLYHDKKKGVLNMVVEVPRWSNTKLEISPNERLNPIHQDTITTHHHKDATPRFVKNCFPYKGYLWNYGALPQTWEDPGHTSPDTGARGDNDPLDACEIGRAIARPGDVKQVKVLGVLALLDEGATDWKVLVIDVADPLAGRVNDVEDVERCFPGLLDATRDWFRIYKVPDGLPANEFALGGRWKGRAYAEKVIAECAGAWKRLVEGEAERGDVAIDNTTLKGTPGKLDPSKVHLPREEDLTPAPIKDDLEEWFYIDREALEDAAMSLDSTSDLRIALDCNGA</sequence>
<dbReference type="PANTHER" id="PTHR10286">
    <property type="entry name" value="INORGANIC PYROPHOSPHATASE"/>
    <property type="match status" value="1"/>
</dbReference>
<dbReference type="PROSITE" id="PS00387">
    <property type="entry name" value="PPASE"/>
    <property type="match status" value="1"/>
</dbReference>
<evidence type="ECO:0000256" key="9">
    <source>
        <dbReference type="ARBA" id="ARBA00032535"/>
    </source>
</evidence>
<name>A0A3S4CC73_9PEZI</name>
<evidence type="ECO:0000256" key="6">
    <source>
        <dbReference type="ARBA" id="ARBA00022723"/>
    </source>
</evidence>
<comment type="similarity">
    <text evidence="3">Belongs to the PPase family.</text>
</comment>